<dbReference type="InterPro" id="IPR011711">
    <property type="entry name" value="GntR_C"/>
</dbReference>
<dbReference type="Gene3D" id="1.10.10.10">
    <property type="entry name" value="Winged helix-like DNA-binding domain superfamily/Winged helix DNA-binding domain"/>
    <property type="match status" value="1"/>
</dbReference>
<keyword evidence="3" id="KW-0804">Transcription</keyword>
<dbReference type="RefSeq" id="WP_007078153.1">
    <property type="nucleotide sequence ID" value="NZ_CM001024.1"/>
</dbReference>
<dbReference type="Gene3D" id="1.20.120.530">
    <property type="entry name" value="GntR ligand-binding domain-like"/>
    <property type="match status" value="1"/>
</dbReference>
<dbReference type="Pfam" id="PF00392">
    <property type="entry name" value="GntR"/>
    <property type="match status" value="1"/>
</dbReference>
<dbReference type="Pfam" id="PF07729">
    <property type="entry name" value="FCD"/>
    <property type="match status" value="1"/>
</dbReference>
<dbReference type="GO" id="GO:0003700">
    <property type="term" value="F:DNA-binding transcription factor activity"/>
    <property type="evidence" value="ECO:0007669"/>
    <property type="project" value="InterPro"/>
</dbReference>
<dbReference type="HOGENOM" id="CLU_017584_5_4_11"/>
<comment type="caution">
    <text evidence="5">The sequence shown here is derived from an EMBL/GenBank/DDBJ whole genome shotgun (WGS) entry which is preliminary data.</text>
</comment>
<evidence type="ECO:0000256" key="3">
    <source>
        <dbReference type="ARBA" id="ARBA00023163"/>
    </source>
</evidence>
<evidence type="ECO:0000313" key="5">
    <source>
        <dbReference type="EMBL" id="EFQ83469.1"/>
    </source>
</evidence>
<dbReference type="GO" id="GO:0003677">
    <property type="term" value="F:DNA binding"/>
    <property type="evidence" value="ECO:0007669"/>
    <property type="project" value="UniProtKB-KW"/>
</dbReference>
<dbReference type="SUPFAM" id="SSF46785">
    <property type="entry name" value="Winged helix' DNA-binding domain"/>
    <property type="match status" value="1"/>
</dbReference>
<dbReference type="PANTHER" id="PTHR43537">
    <property type="entry name" value="TRANSCRIPTIONAL REGULATOR, GNTR FAMILY"/>
    <property type="match status" value="1"/>
</dbReference>
<proteinExistence type="predicted"/>
<dbReference type="OrthoDB" id="5243844at2"/>
<name>E2SAS3_9ACTN</name>
<dbReference type="CDD" id="cd07377">
    <property type="entry name" value="WHTH_GntR"/>
    <property type="match status" value="1"/>
</dbReference>
<organism evidence="5 6">
    <name type="scientific">Aeromicrobium marinum DSM 15272</name>
    <dbReference type="NCBI Taxonomy" id="585531"/>
    <lineage>
        <taxon>Bacteria</taxon>
        <taxon>Bacillati</taxon>
        <taxon>Actinomycetota</taxon>
        <taxon>Actinomycetes</taxon>
        <taxon>Propionibacteriales</taxon>
        <taxon>Nocardioidaceae</taxon>
        <taxon>Aeromicrobium</taxon>
    </lineage>
</organism>
<gene>
    <name evidence="5" type="ORF">HMPREF0063_11131</name>
</gene>
<dbReference type="InterPro" id="IPR036390">
    <property type="entry name" value="WH_DNA-bd_sf"/>
</dbReference>
<evidence type="ECO:0000256" key="2">
    <source>
        <dbReference type="ARBA" id="ARBA00023125"/>
    </source>
</evidence>
<evidence type="ECO:0000259" key="4">
    <source>
        <dbReference type="PROSITE" id="PS50949"/>
    </source>
</evidence>
<protein>
    <submittedName>
        <fullName evidence="5">Transcriptional regulator, GntR family</fullName>
    </submittedName>
</protein>
<dbReference type="Proteomes" id="UP000003111">
    <property type="component" value="Unassembled WGS sequence"/>
</dbReference>
<dbReference type="AlphaFoldDB" id="E2SAS3"/>
<dbReference type="eggNOG" id="COG1802">
    <property type="taxonomic scope" value="Bacteria"/>
</dbReference>
<dbReference type="SMART" id="SM00345">
    <property type="entry name" value="HTH_GNTR"/>
    <property type="match status" value="1"/>
</dbReference>
<dbReference type="InterPro" id="IPR000524">
    <property type="entry name" value="Tscrpt_reg_HTH_GntR"/>
</dbReference>
<dbReference type="SMART" id="SM00895">
    <property type="entry name" value="FCD"/>
    <property type="match status" value="1"/>
</dbReference>
<dbReference type="EMBL" id="ACLF03000004">
    <property type="protein sequence ID" value="EFQ83469.1"/>
    <property type="molecule type" value="Genomic_DNA"/>
</dbReference>
<dbReference type="PROSITE" id="PS50949">
    <property type="entry name" value="HTH_GNTR"/>
    <property type="match status" value="1"/>
</dbReference>
<dbReference type="SUPFAM" id="SSF48008">
    <property type="entry name" value="GntR ligand-binding domain-like"/>
    <property type="match status" value="1"/>
</dbReference>
<dbReference type="PANTHER" id="PTHR43537:SF24">
    <property type="entry name" value="GLUCONATE OPERON TRANSCRIPTIONAL REPRESSOR"/>
    <property type="match status" value="1"/>
</dbReference>
<dbReference type="STRING" id="585531.HMPREF0063_11131"/>
<evidence type="ECO:0000256" key="1">
    <source>
        <dbReference type="ARBA" id="ARBA00023015"/>
    </source>
</evidence>
<feature type="domain" description="HTH gntR-type" evidence="4">
    <location>
        <begin position="8"/>
        <end position="75"/>
    </location>
</feature>
<dbReference type="InterPro" id="IPR036388">
    <property type="entry name" value="WH-like_DNA-bd_sf"/>
</dbReference>
<reference evidence="5" key="1">
    <citation type="submission" date="2010-08" db="EMBL/GenBank/DDBJ databases">
        <authorList>
            <person name="Muzny D."/>
            <person name="Qin X."/>
            <person name="Buhay C."/>
            <person name="Dugan-Rocha S."/>
            <person name="Ding Y."/>
            <person name="Chen G."/>
            <person name="Hawes A."/>
            <person name="Holder M."/>
            <person name="Jhangiani S."/>
            <person name="Johnson A."/>
            <person name="Khan Z."/>
            <person name="Li Z."/>
            <person name="Liu W."/>
            <person name="Liu X."/>
            <person name="Perez L."/>
            <person name="Shen H."/>
            <person name="Wang Q."/>
            <person name="Watt J."/>
            <person name="Xi L."/>
            <person name="Xin Y."/>
            <person name="Zhou J."/>
            <person name="Deng J."/>
            <person name="Jiang H."/>
            <person name="Liu Y."/>
            <person name="Qu J."/>
            <person name="Song X.-Z."/>
            <person name="Zhang L."/>
            <person name="Villasana D."/>
            <person name="Johnson A."/>
            <person name="Liu J."/>
            <person name="Liyanage D."/>
            <person name="Lorensuhewa L."/>
            <person name="Robinson T."/>
            <person name="Song A."/>
            <person name="Song B.-B."/>
            <person name="Dinh H."/>
            <person name="Thornton R."/>
            <person name="Coyle M."/>
            <person name="Francisco L."/>
            <person name="Jackson L."/>
            <person name="Javaid M."/>
            <person name="Korchina V."/>
            <person name="Kovar C."/>
            <person name="Mata R."/>
            <person name="Mathew T."/>
            <person name="Ngo R."/>
            <person name="Nguyen L."/>
            <person name="Nguyen N."/>
            <person name="Okwuonu G."/>
            <person name="Ongeri F."/>
            <person name="Pham C."/>
            <person name="Simmons D."/>
            <person name="Wilczek-Boney K."/>
            <person name="Hale W."/>
            <person name="Jakkamsetti A."/>
            <person name="Pham P."/>
            <person name="Ruth R."/>
            <person name="San Lucas F."/>
            <person name="Warren J."/>
            <person name="Zhang J."/>
            <person name="Zhao Z."/>
            <person name="Zhou C."/>
            <person name="Zhu D."/>
            <person name="Lee S."/>
            <person name="Bess C."/>
            <person name="Blankenburg K."/>
            <person name="Forbes L."/>
            <person name="Fu Q."/>
            <person name="Gubbala S."/>
            <person name="Hirani K."/>
            <person name="Jayaseelan J.C."/>
            <person name="Lara F."/>
            <person name="Munidasa M."/>
            <person name="Palculict T."/>
            <person name="Patil S."/>
            <person name="Pu L.-L."/>
            <person name="Saada N."/>
            <person name="Tang L."/>
            <person name="Weissenberger G."/>
            <person name="Zhu Y."/>
            <person name="Hemphill L."/>
            <person name="Shang Y."/>
            <person name="Youmans B."/>
            <person name="Ayvaz T."/>
            <person name="Ross M."/>
            <person name="Santibanez J."/>
            <person name="Aqrawi P."/>
            <person name="Gross S."/>
            <person name="Joshi V."/>
            <person name="Fowler G."/>
            <person name="Nazareth L."/>
            <person name="Reid J."/>
            <person name="Worley K."/>
            <person name="Petrosino J."/>
            <person name="Highlander S."/>
            <person name="Gibbs R."/>
        </authorList>
    </citation>
    <scope>NUCLEOTIDE SEQUENCE [LARGE SCALE GENOMIC DNA]</scope>
    <source>
        <strain evidence="5">DSM 15272</strain>
    </source>
</reference>
<evidence type="ECO:0000313" key="6">
    <source>
        <dbReference type="Proteomes" id="UP000003111"/>
    </source>
</evidence>
<sequence length="228" mass="26000">MSETTGSPVASQRVAEVLRERILSGRLRPGSRIKQDELAEELATSRIPVREALRILETRGLVEVRSNSGAWVGQMDLHDLTMSYQIRERIEPLLLADSMPRLGEDDVSDLRDLQARIEAGGDLETFMVLDREFHWRTYAGHRTPQLAGMIERLWDTTQHYRREFARLMGAQGAWAVNAEHRLLVDAIAARDEDTACRVLALHIQRTRTELMRHPEVFTARPAEPDPLS</sequence>
<keyword evidence="1" id="KW-0805">Transcription regulation</keyword>
<accession>E2SAS3</accession>
<keyword evidence="6" id="KW-1185">Reference proteome</keyword>
<keyword evidence="2" id="KW-0238">DNA-binding</keyword>
<dbReference type="InterPro" id="IPR008920">
    <property type="entry name" value="TF_FadR/GntR_C"/>
</dbReference>